<dbReference type="Pfam" id="PF02359">
    <property type="entry name" value="CDC48_N"/>
    <property type="match status" value="1"/>
</dbReference>
<dbReference type="GO" id="GO:0005524">
    <property type="term" value="F:ATP binding"/>
    <property type="evidence" value="ECO:0007669"/>
    <property type="project" value="UniProtKB-KW"/>
</dbReference>
<organism evidence="8 9">
    <name type="scientific">Marine Group I thaumarchaeote SCGC AAA799-E16</name>
    <dbReference type="NCBI Taxonomy" id="1502292"/>
    <lineage>
        <taxon>Archaea</taxon>
        <taxon>Nitrososphaerota</taxon>
        <taxon>Marine Group I</taxon>
    </lineage>
</organism>
<dbReference type="SMART" id="SM01073">
    <property type="entry name" value="CDC48_N"/>
    <property type="match status" value="1"/>
</dbReference>
<dbReference type="AlphaFoldDB" id="A0A081S4U8"/>
<dbReference type="Gene3D" id="2.40.40.20">
    <property type="match status" value="1"/>
</dbReference>
<dbReference type="FunFam" id="2.40.40.20:FF:000007">
    <property type="entry name" value="AAA family ATPase"/>
    <property type="match status" value="1"/>
</dbReference>
<comment type="caution">
    <text evidence="8">The sequence shown here is derived from an EMBL/GenBank/DDBJ whole genome shotgun (WGS) entry which is preliminary data.</text>
</comment>
<evidence type="ECO:0000259" key="5">
    <source>
        <dbReference type="SMART" id="SM00382"/>
    </source>
</evidence>
<dbReference type="InterPro" id="IPR004201">
    <property type="entry name" value="Cdc48_dom2"/>
</dbReference>
<feature type="domain" description="CDC48 N-terminal subdomain" evidence="7">
    <location>
        <begin position="5"/>
        <end position="89"/>
    </location>
</feature>
<reference evidence="8 9" key="1">
    <citation type="submission" date="2014-06" db="EMBL/GenBank/DDBJ databases">
        <authorList>
            <person name="Ngugi D.K."/>
            <person name="Blom J."/>
            <person name="Alam I."/>
            <person name="Rashid M."/>
            <person name="Ba Alawi W."/>
            <person name="Zhang G."/>
            <person name="Hikmawan T."/>
            <person name="Guan Y."/>
            <person name="Antunes A."/>
            <person name="Siam R."/>
            <person name="Eldorry H."/>
            <person name="Bajic V."/>
            <person name="Stingl U."/>
        </authorList>
    </citation>
    <scope>NUCLEOTIDE SEQUENCE [LARGE SCALE GENOMIC DNA]</scope>
    <source>
        <strain evidence="8">SCGC AAA799-E16</strain>
    </source>
</reference>
<evidence type="ECO:0000256" key="3">
    <source>
        <dbReference type="ARBA" id="ARBA00022741"/>
    </source>
</evidence>
<evidence type="ECO:0000256" key="4">
    <source>
        <dbReference type="ARBA" id="ARBA00022840"/>
    </source>
</evidence>
<dbReference type="CDD" id="cd19511">
    <property type="entry name" value="RecA-like_CDC48_r2-like"/>
    <property type="match status" value="1"/>
</dbReference>
<dbReference type="PANTHER" id="PTHR23077:SF171">
    <property type="entry name" value="NUCLEAR VALOSIN-CONTAINING PROTEIN-LIKE"/>
    <property type="match status" value="1"/>
</dbReference>
<dbReference type="SMART" id="SM01072">
    <property type="entry name" value="CDC48_2"/>
    <property type="match status" value="1"/>
</dbReference>
<dbReference type="Gene3D" id="3.40.50.300">
    <property type="entry name" value="P-loop containing nucleotide triphosphate hydrolases"/>
    <property type="match status" value="2"/>
</dbReference>
<dbReference type="Proteomes" id="UP000028027">
    <property type="component" value="Unassembled WGS sequence"/>
</dbReference>
<dbReference type="PANTHER" id="PTHR23077">
    <property type="entry name" value="AAA-FAMILY ATPASE"/>
    <property type="match status" value="1"/>
</dbReference>
<keyword evidence="9" id="KW-1185">Reference proteome</keyword>
<dbReference type="Pfam" id="PF17862">
    <property type="entry name" value="AAA_lid_3"/>
    <property type="match status" value="2"/>
</dbReference>
<dbReference type="NCBIfam" id="TIGR01243">
    <property type="entry name" value="CDC48"/>
    <property type="match status" value="1"/>
</dbReference>
<feature type="domain" description="AAA+ ATPase" evidence="5">
    <location>
        <begin position="483"/>
        <end position="621"/>
    </location>
</feature>
<dbReference type="InterPro" id="IPR041569">
    <property type="entry name" value="AAA_lid_3"/>
</dbReference>
<dbReference type="GO" id="GO:0016887">
    <property type="term" value="F:ATP hydrolysis activity"/>
    <property type="evidence" value="ECO:0007669"/>
    <property type="project" value="InterPro"/>
</dbReference>
<dbReference type="InterPro" id="IPR003338">
    <property type="entry name" value="CDC4_N-term_subdom"/>
</dbReference>
<dbReference type="InterPro" id="IPR005938">
    <property type="entry name" value="AAA_ATPase_CDC48"/>
</dbReference>
<comment type="similarity">
    <text evidence="1">Belongs to the AAA ATPase family. CDC48 subfamily.</text>
</comment>
<dbReference type="FunFam" id="1.10.8.60:FF:000057">
    <property type="entry name" value="AAA family ATPase, CDC48 subfamily"/>
    <property type="match status" value="1"/>
</dbReference>
<dbReference type="SUPFAM" id="SSF52540">
    <property type="entry name" value="P-loop containing nucleoside triphosphate hydrolases"/>
    <property type="match status" value="2"/>
</dbReference>
<accession>A0A081S4U8</accession>
<evidence type="ECO:0000256" key="2">
    <source>
        <dbReference type="ARBA" id="ARBA00022737"/>
    </source>
</evidence>
<dbReference type="FunFam" id="3.40.50.300:FF:000012">
    <property type="entry name" value="Transitional endoplasmic reticulum ATPase"/>
    <property type="match status" value="1"/>
</dbReference>
<proteinExistence type="inferred from homology"/>
<gene>
    <name evidence="8" type="ORF">AAA799E16_01352</name>
</gene>
<dbReference type="InterPro" id="IPR027417">
    <property type="entry name" value="P-loop_NTPase"/>
</dbReference>
<dbReference type="Pfam" id="PF02933">
    <property type="entry name" value="CDC48_2"/>
    <property type="match status" value="1"/>
</dbReference>
<name>A0A081S4U8_9ARCH</name>
<evidence type="ECO:0000259" key="7">
    <source>
        <dbReference type="SMART" id="SM01073"/>
    </source>
</evidence>
<dbReference type="InterPro" id="IPR003959">
    <property type="entry name" value="ATPase_AAA_core"/>
</dbReference>
<dbReference type="SUPFAM" id="SSF50692">
    <property type="entry name" value="ADC-like"/>
    <property type="match status" value="1"/>
</dbReference>
<evidence type="ECO:0000259" key="6">
    <source>
        <dbReference type="SMART" id="SM01072"/>
    </source>
</evidence>
<feature type="domain" description="AAA+ ATPase" evidence="5">
    <location>
        <begin position="210"/>
        <end position="346"/>
    </location>
</feature>
<evidence type="ECO:0000313" key="8">
    <source>
        <dbReference type="EMBL" id="KER05951.1"/>
    </source>
</evidence>
<keyword evidence="8" id="KW-0647">Proteasome</keyword>
<protein>
    <submittedName>
        <fullName evidence="8">ATP-dependent 26S proteasome regulatory subunit Posttranslational modification protein</fullName>
    </submittedName>
</protein>
<dbReference type="SUPFAM" id="SSF54585">
    <property type="entry name" value="Cdc48 domain 2-like"/>
    <property type="match status" value="1"/>
</dbReference>
<evidence type="ECO:0000313" key="9">
    <source>
        <dbReference type="Proteomes" id="UP000028027"/>
    </source>
</evidence>
<dbReference type="Gene3D" id="3.10.330.10">
    <property type="match status" value="1"/>
</dbReference>
<dbReference type="InterPro" id="IPR029067">
    <property type="entry name" value="CDC48_domain_2-like_sf"/>
</dbReference>
<dbReference type="GO" id="GO:0005737">
    <property type="term" value="C:cytoplasm"/>
    <property type="evidence" value="ECO:0007669"/>
    <property type="project" value="UniProtKB-ARBA"/>
</dbReference>
<dbReference type="PATRIC" id="fig|1502292.3.peg.1254"/>
<dbReference type="Pfam" id="PF00004">
    <property type="entry name" value="AAA"/>
    <property type="match status" value="2"/>
</dbReference>
<dbReference type="FunFam" id="3.40.50.300:FF:000018">
    <property type="entry name" value="Cell division control 48"/>
    <property type="match status" value="1"/>
</dbReference>
<dbReference type="GO" id="GO:0000502">
    <property type="term" value="C:proteasome complex"/>
    <property type="evidence" value="ECO:0007669"/>
    <property type="project" value="UniProtKB-KW"/>
</dbReference>
<dbReference type="InterPro" id="IPR003593">
    <property type="entry name" value="AAA+_ATPase"/>
</dbReference>
<dbReference type="InterPro" id="IPR050168">
    <property type="entry name" value="AAA_ATPase_domain"/>
</dbReference>
<keyword evidence="4" id="KW-0067">ATP-binding</keyword>
<dbReference type="InterPro" id="IPR003960">
    <property type="entry name" value="ATPase_AAA_CS"/>
</dbReference>
<dbReference type="PROSITE" id="PS00674">
    <property type="entry name" value="AAA"/>
    <property type="match status" value="2"/>
</dbReference>
<evidence type="ECO:0000256" key="1">
    <source>
        <dbReference type="ARBA" id="ARBA00009833"/>
    </source>
</evidence>
<dbReference type="EMBL" id="JNVL01000021">
    <property type="protein sequence ID" value="KER05951.1"/>
    <property type="molecule type" value="Genomic_DNA"/>
</dbReference>
<keyword evidence="3" id="KW-0547">Nucleotide-binding</keyword>
<keyword evidence="2" id="KW-0677">Repeat</keyword>
<feature type="domain" description="CDC48" evidence="6">
    <location>
        <begin position="102"/>
        <end position="167"/>
    </location>
</feature>
<dbReference type="Gene3D" id="1.10.8.60">
    <property type="match status" value="2"/>
</dbReference>
<dbReference type="InterPro" id="IPR009010">
    <property type="entry name" value="Asp_de-COase-like_dom_sf"/>
</dbReference>
<sequence length="713" mass="78845">MSEIILKVDEIPQQHVGRGRAIVDPKIIEDQKWNTGQILELTYNKKTHVKLWPGNPEEYGTGVIKIDGMTRQNIGAGIGDKISLKSVEASNAEQIVLSPTEKITAEGLQEYMTYNYLNHVFTTGDTLSLNTQMGGRVQFIVTSTKPSKPVIVTENTIFKLGTMTKSVDASVPRITYDELGGLKNEVQKIREMVELPMRHPELFDKIGVEAPKGVLLYGPPGTGKTLLAKAVAGETNAHFISLSGPEIMGKYYGESEEKIREIFNQAEENSPSIIFIDEIDSIAPKRDEVSGEVEKRIVSQLLTLMDGMKSRGKVVVIAATNRPDSIDPALRRPGRFDREIEIGIPDDEGRFEILSIHTRGMPIDEKVDLKQISKTTHGFVGADLEVLSKEAAMRSLRRILPEIDLDEDKISSEILQKIEISSEDFRDALKEVRPSALREVQVQIPNVSWDDVGGLDELKEELREAVEWPIKHKEAFDYVDVETPKGILLHGPPGTGKTLIAKALAKMTESNFISIKGPELLSKWVGESEKGVREIFRKARQAAPCIIFLDEVDALVPRRGSGGSESHVTESVVSQILTEIDGLEELHNVLIVGATNRLDIVDEALLRPGRFDRIIEVPNPDAKGRQNIFEIHTKKKPLASDVDIAKLVELTDGFSGAEIAAVTNRAAITALKKYVGGKAQNVKDIKISQQELIDAIDKVKPQKKEAPLAQSIK</sequence>
<dbReference type="SMART" id="SM00382">
    <property type="entry name" value="AAA"/>
    <property type="match status" value="2"/>
</dbReference>